<dbReference type="EMBL" id="JAAIUW010000005">
    <property type="protein sequence ID" value="KAF7831443.1"/>
    <property type="molecule type" value="Genomic_DNA"/>
</dbReference>
<organism evidence="2 4">
    <name type="scientific">Senna tora</name>
    <dbReference type="NCBI Taxonomy" id="362788"/>
    <lineage>
        <taxon>Eukaryota</taxon>
        <taxon>Viridiplantae</taxon>
        <taxon>Streptophyta</taxon>
        <taxon>Embryophyta</taxon>
        <taxon>Tracheophyta</taxon>
        <taxon>Spermatophyta</taxon>
        <taxon>Magnoliopsida</taxon>
        <taxon>eudicotyledons</taxon>
        <taxon>Gunneridae</taxon>
        <taxon>Pentapetalae</taxon>
        <taxon>rosids</taxon>
        <taxon>fabids</taxon>
        <taxon>Fabales</taxon>
        <taxon>Fabaceae</taxon>
        <taxon>Caesalpinioideae</taxon>
        <taxon>Cassia clade</taxon>
        <taxon>Senna</taxon>
    </lineage>
</organism>
<name>A0A834TZC2_9FABA</name>
<feature type="compositionally biased region" description="Basic and acidic residues" evidence="1">
    <location>
        <begin position="7"/>
        <end position="21"/>
    </location>
</feature>
<accession>A0A834TZC2</accession>
<sequence>MTNPPKRTKEDKNDSFDKTTLEIDNVLNNGARVPL</sequence>
<dbReference type="Proteomes" id="UP000634136">
    <property type="component" value="Unassembled WGS sequence"/>
</dbReference>
<evidence type="ECO:0000313" key="2">
    <source>
        <dbReference type="EMBL" id="KAF7831443.1"/>
    </source>
</evidence>
<gene>
    <name evidence="2" type="ORF">G2W53_013776</name>
    <name evidence="3" type="ORF">G2W53_013791</name>
</gene>
<protein>
    <submittedName>
        <fullName evidence="2">Uncharacterized protein</fullName>
    </submittedName>
</protein>
<proteinExistence type="predicted"/>
<evidence type="ECO:0000313" key="4">
    <source>
        <dbReference type="Proteomes" id="UP000634136"/>
    </source>
</evidence>
<evidence type="ECO:0000256" key="1">
    <source>
        <dbReference type="SAM" id="MobiDB-lite"/>
    </source>
</evidence>
<dbReference type="EMBL" id="JAAIUW010000005">
    <property type="protein sequence ID" value="KAF7831458.1"/>
    <property type="molecule type" value="Genomic_DNA"/>
</dbReference>
<reference evidence="2" key="1">
    <citation type="submission" date="2020-09" db="EMBL/GenBank/DDBJ databases">
        <title>Genome-Enabled Discovery of Anthraquinone Biosynthesis in Senna tora.</title>
        <authorList>
            <person name="Kang S.-H."/>
            <person name="Pandey R.P."/>
            <person name="Lee C.-M."/>
            <person name="Sim J.-S."/>
            <person name="Jeong J.-T."/>
            <person name="Choi B.-S."/>
            <person name="Jung M."/>
            <person name="Ginzburg D."/>
            <person name="Zhao K."/>
            <person name="Won S.Y."/>
            <person name="Oh T.-J."/>
            <person name="Yu Y."/>
            <person name="Kim N.-H."/>
            <person name="Lee O.R."/>
            <person name="Lee T.-H."/>
            <person name="Bashyal P."/>
            <person name="Kim T.-S."/>
            <person name="Lee W.-H."/>
            <person name="Kawkins C."/>
            <person name="Kim C.-K."/>
            <person name="Kim J.S."/>
            <person name="Ahn B.O."/>
            <person name="Rhee S.Y."/>
            <person name="Sohng J.K."/>
        </authorList>
    </citation>
    <scope>NUCLEOTIDE SEQUENCE</scope>
    <source>
        <tissue evidence="2">Leaf</tissue>
    </source>
</reference>
<comment type="caution">
    <text evidence="2">The sequence shown here is derived from an EMBL/GenBank/DDBJ whole genome shotgun (WGS) entry which is preliminary data.</text>
</comment>
<evidence type="ECO:0000313" key="3">
    <source>
        <dbReference type="EMBL" id="KAF7831458.1"/>
    </source>
</evidence>
<feature type="region of interest" description="Disordered" evidence="1">
    <location>
        <begin position="1"/>
        <end position="21"/>
    </location>
</feature>
<dbReference type="AlphaFoldDB" id="A0A834TZC2"/>
<keyword evidence="4" id="KW-1185">Reference proteome</keyword>